<proteinExistence type="predicted"/>
<dbReference type="Gene3D" id="1.25.40.10">
    <property type="entry name" value="Tetratricopeptide repeat domain"/>
    <property type="match status" value="1"/>
</dbReference>
<evidence type="ECO:0000313" key="2">
    <source>
        <dbReference type="EMBL" id="KAK6339846.1"/>
    </source>
</evidence>
<dbReference type="InterPro" id="IPR024983">
    <property type="entry name" value="CHAT_dom"/>
</dbReference>
<evidence type="ECO:0000313" key="3">
    <source>
        <dbReference type="Proteomes" id="UP001313282"/>
    </source>
</evidence>
<comment type="caution">
    <text evidence="2">The sequence shown here is derived from an EMBL/GenBank/DDBJ whole genome shotgun (WGS) entry which is preliminary data.</text>
</comment>
<protein>
    <recommendedName>
        <fullName evidence="1">CHAT domain-containing protein</fullName>
    </recommendedName>
</protein>
<dbReference type="Proteomes" id="UP001313282">
    <property type="component" value="Unassembled WGS sequence"/>
</dbReference>
<sequence>MSTQPVLHPLVTHESLTSKSLPTPAQHQQVSALFSQVEEFEYLGRFQEAYKALQAAPNKHVLSSQSPSYWYLFGTVKLSQGYYRDGLGHYRTAEGLLRNSKEELSEGSLQLLDLMTTRTLCLNPASSAEERQRGLETGITAYQKWAQEKSPDELDYFSLLLEHSFYEIIKDIPHPSATPTSLHPRHIQILTSHLPNTSIPSPSTFPIFLATINTTKSLQSLQSLSSTITPLLTSCPPTLQNTIKGYFQLRLGQLSDGSAQAKHFKEARRLYKLAGNVEAPCEVDILECLRDAQKHVLASTNDPSDVRRRVLDMIQKLGKLYGKFTDLDFPNRVHTTLKQITNINEQLLQSLDITLIACRLWRLLGKATGIKVNATTEFIAVMADVMKTEDLEDALAVFKRFKDEEEDNWDFDTGVNWLRGMAVAHTRLSQFDEAISELEMAETLLKSEWKYATAIEVREQILVVKEKRLHTLSGIEKGYAFDDLLEEITDAITEDAQYWQQRKPMLRKMLWKASLLLADKELTPPEESTAQATEIITQAEKLATEYLPDDKTFQTFLDDCQLLKTTILTNQGKPDEAVSLIEKLLPSKWKLNLNLKPRTVDEEIHAADLHLQAVTILLKDLLPPPQPPSPQTPQKLLEKRLKSCQTHLKHSLKLSQKHNLPILYSTALLHQSHLHLLQNSPTEALQSLLTVSTIQDDLRRSSPKASKFDSFLTNALSSPSSPTHLIDLALTACLQLPNPIAAWFWIQKSKARAFTDMLQHGHIWENSFTRIIDDIENFQMPWESVSISASDLALLYRLENLLKSPVGYTLDNWDVETMDSSLSRKRLTISNLISEISQRPALRGALTVSMGLPATHEDLTWIANYKDPTNEIVFIDWAQSFDKIIICIYRPGGIRFLSPILGTSKDAQINIFSCPLSITDIKSWVQTYLQNQDSPLSSKNSTDDLSILSPLIDPILSLTNPDDLLVLSPTGILHSIPFHALPIPTDPTSPNPPHPLIQRNPIIYVPSPSILRQCLAKLRTSPPPTPQQPTTPATLIGVKIDHQIPDPSLPPSLQKMSTSLPPSTKILTHTSVTHTSFTTHASSTTDILHFHGHMDYQDPRPLHRHLCLANDETITGRQLANLKFPPGAAPLVTIIACLSGGQQILTGDEPVGIIPALLAAGAASVIATMWPTDSQCGLKFGEILYEDRNLCDPNTNTNTDTDTDTTNKTWNIARALQKAVLEIKNTKETSAPYFWAPFALHGAWLRGTRNAGMLERGDGMNGLSARFARDMEIRF</sequence>
<gene>
    <name evidence="2" type="ORF">TWF718_009236</name>
</gene>
<dbReference type="Pfam" id="PF12770">
    <property type="entry name" value="CHAT"/>
    <property type="match status" value="1"/>
</dbReference>
<dbReference type="InterPro" id="IPR011990">
    <property type="entry name" value="TPR-like_helical_dom_sf"/>
</dbReference>
<accession>A0AAN8RBL5</accession>
<feature type="domain" description="CHAT" evidence="1">
    <location>
        <begin position="963"/>
        <end position="1242"/>
    </location>
</feature>
<name>A0AAN8RBL5_9PEZI</name>
<dbReference type="EMBL" id="JAVHNR010000006">
    <property type="protein sequence ID" value="KAK6339846.1"/>
    <property type="molecule type" value="Genomic_DNA"/>
</dbReference>
<organism evidence="2 3">
    <name type="scientific">Orbilia javanica</name>
    <dbReference type="NCBI Taxonomy" id="47235"/>
    <lineage>
        <taxon>Eukaryota</taxon>
        <taxon>Fungi</taxon>
        <taxon>Dikarya</taxon>
        <taxon>Ascomycota</taxon>
        <taxon>Pezizomycotina</taxon>
        <taxon>Orbiliomycetes</taxon>
        <taxon>Orbiliales</taxon>
        <taxon>Orbiliaceae</taxon>
        <taxon>Orbilia</taxon>
    </lineage>
</organism>
<evidence type="ECO:0000259" key="1">
    <source>
        <dbReference type="Pfam" id="PF12770"/>
    </source>
</evidence>
<dbReference type="SUPFAM" id="SSF48452">
    <property type="entry name" value="TPR-like"/>
    <property type="match status" value="1"/>
</dbReference>
<dbReference type="AlphaFoldDB" id="A0AAN8RBL5"/>
<reference evidence="2 3" key="1">
    <citation type="submission" date="2019-10" db="EMBL/GenBank/DDBJ databases">
        <authorList>
            <person name="Palmer J.M."/>
        </authorList>
    </citation>
    <scope>NUCLEOTIDE SEQUENCE [LARGE SCALE GENOMIC DNA]</scope>
    <source>
        <strain evidence="2 3">TWF718</strain>
    </source>
</reference>
<keyword evidence="3" id="KW-1185">Reference proteome</keyword>